<accession>A0AAE3XQH0</accession>
<dbReference type="InterPro" id="IPR043129">
    <property type="entry name" value="ATPase_NBD"/>
</dbReference>
<comment type="caution">
    <text evidence="2">The sequence shown here is derived from an EMBL/GenBank/DDBJ whole genome shotgun (WGS) entry which is preliminary data.</text>
</comment>
<dbReference type="SUPFAM" id="SSF53067">
    <property type="entry name" value="Actin-like ATPase domain"/>
    <property type="match status" value="1"/>
</dbReference>
<dbReference type="Pfam" id="PF00480">
    <property type="entry name" value="ROK"/>
    <property type="match status" value="1"/>
</dbReference>
<dbReference type="PANTHER" id="PTHR18964:SF149">
    <property type="entry name" value="BIFUNCTIONAL UDP-N-ACETYLGLUCOSAMINE 2-EPIMERASE_N-ACETYLMANNOSAMINE KINASE"/>
    <property type="match status" value="1"/>
</dbReference>
<dbReference type="Gene3D" id="3.30.420.40">
    <property type="match status" value="2"/>
</dbReference>
<dbReference type="AlphaFoldDB" id="A0AAE3XQH0"/>
<dbReference type="InterPro" id="IPR036388">
    <property type="entry name" value="WH-like_DNA-bd_sf"/>
</dbReference>
<dbReference type="SUPFAM" id="SSF46785">
    <property type="entry name" value="Winged helix' DNA-binding domain"/>
    <property type="match status" value="1"/>
</dbReference>
<keyword evidence="2" id="KW-0418">Kinase</keyword>
<evidence type="ECO:0000313" key="2">
    <source>
        <dbReference type="EMBL" id="MDR6240712.1"/>
    </source>
</evidence>
<protein>
    <submittedName>
        <fullName evidence="2">NBD/HSP70 family sugar kinase</fullName>
    </submittedName>
</protein>
<dbReference type="GO" id="GO:0016301">
    <property type="term" value="F:kinase activity"/>
    <property type="evidence" value="ECO:0007669"/>
    <property type="project" value="UniProtKB-KW"/>
</dbReference>
<dbReference type="PANTHER" id="PTHR18964">
    <property type="entry name" value="ROK (REPRESSOR, ORF, KINASE) FAMILY"/>
    <property type="match status" value="1"/>
</dbReference>
<keyword evidence="3" id="KW-1185">Reference proteome</keyword>
<dbReference type="InterPro" id="IPR036390">
    <property type="entry name" value="WH_DNA-bd_sf"/>
</dbReference>
<dbReference type="EMBL" id="JAVDQD010000005">
    <property type="protein sequence ID" value="MDR6240712.1"/>
    <property type="molecule type" value="Genomic_DNA"/>
</dbReference>
<evidence type="ECO:0000313" key="3">
    <source>
        <dbReference type="Proteomes" id="UP001185092"/>
    </source>
</evidence>
<evidence type="ECO:0000256" key="1">
    <source>
        <dbReference type="ARBA" id="ARBA00006479"/>
    </source>
</evidence>
<proteinExistence type="inferred from homology"/>
<reference evidence="2" key="1">
    <citation type="submission" date="2023-07" db="EMBL/GenBank/DDBJ databases">
        <title>Genomic Encyclopedia of Type Strains, Phase IV (KMG-IV): sequencing the most valuable type-strain genomes for metagenomic binning, comparative biology and taxonomic classification.</title>
        <authorList>
            <person name="Goeker M."/>
        </authorList>
    </citation>
    <scope>NUCLEOTIDE SEQUENCE</scope>
    <source>
        <strain evidence="2">DSM 26174</strain>
    </source>
</reference>
<name>A0AAE3XQH0_9BACT</name>
<dbReference type="Proteomes" id="UP001185092">
    <property type="component" value="Unassembled WGS sequence"/>
</dbReference>
<dbReference type="InterPro" id="IPR000600">
    <property type="entry name" value="ROK"/>
</dbReference>
<sequence>MNQTKKGKISIKRQIRKNQILNFFRQNESLSPAEIAKLSELTLPMVSDLSKELYADGYLLIDETSKTKVGRPANYYTLNPDGGYVIGVHISVKKINIILLNLCEDIVLIKRHTLVDLQDEMEAIRHIEGKVYEVIEEAEIDYDKLLGIGIAITGLVDRENGRTITYLGSGEPLKKTMEERFKRPVFIENDVNAMALGEIYFGSGKNISHMACINLDWEIGMGLVFNKELYVGNKGLAGELGHFKAVDNGEICSCGKLGCLETVASGRALVSKAKMAMAEGTSSKVIHIVKGEIDDINLDVLITAAKQGDNYALKLFEEAGHYIGKTLGSMLNLLNLERILLEGRISELGNTILYPIYSSIIQNSLVEINEGINVECSTIHDKAASLGATTLISNHLFETPLVDANQFV</sequence>
<keyword evidence="2" id="KW-0808">Transferase</keyword>
<comment type="similarity">
    <text evidence="1">Belongs to the ROK (NagC/XylR) family.</text>
</comment>
<organism evidence="2 3">
    <name type="scientific">Aureibacter tunicatorum</name>
    <dbReference type="NCBI Taxonomy" id="866807"/>
    <lineage>
        <taxon>Bacteria</taxon>
        <taxon>Pseudomonadati</taxon>
        <taxon>Bacteroidota</taxon>
        <taxon>Cytophagia</taxon>
        <taxon>Cytophagales</taxon>
        <taxon>Persicobacteraceae</taxon>
        <taxon>Aureibacter</taxon>
    </lineage>
</organism>
<dbReference type="Gene3D" id="1.10.10.10">
    <property type="entry name" value="Winged helix-like DNA-binding domain superfamily/Winged helix DNA-binding domain"/>
    <property type="match status" value="1"/>
</dbReference>
<dbReference type="RefSeq" id="WP_309940862.1">
    <property type="nucleotide sequence ID" value="NZ_AP025306.1"/>
</dbReference>
<gene>
    <name evidence="2" type="ORF">HNQ88_003788</name>
</gene>